<keyword evidence="4" id="KW-1185">Reference proteome</keyword>
<dbReference type="Pfam" id="PF02517">
    <property type="entry name" value="Rce1-like"/>
    <property type="match status" value="1"/>
</dbReference>
<feature type="transmembrane region" description="Helical" evidence="1">
    <location>
        <begin position="132"/>
        <end position="152"/>
    </location>
</feature>
<dbReference type="RefSeq" id="WP_212905035.1">
    <property type="nucleotide sequence ID" value="NZ_BOPZ01000034.1"/>
</dbReference>
<dbReference type="Proteomes" id="UP000679179">
    <property type="component" value="Unassembled WGS sequence"/>
</dbReference>
<keyword evidence="1" id="KW-0472">Membrane</keyword>
<gene>
    <name evidence="3" type="ORF">CPJCM30710_30290</name>
</gene>
<comment type="caution">
    <text evidence="3">The sequence shown here is derived from an EMBL/GenBank/DDBJ whole genome shotgun (WGS) entry which is preliminary data.</text>
</comment>
<evidence type="ECO:0000259" key="2">
    <source>
        <dbReference type="Pfam" id="PF02517"/>
    </source>
</evidence>
<sequence>MLKRKDIFTVNFDESVKDFKFKDGIMSIIYYLYYMIIIYLFGLLMFKTNIYENLASYFNINNQQFYMDIFYIPLTILQLIPIFILIKIRKQNIKSVGLKTDKIFKSMFLGIVFSIPFITPTIINAISRGKNIISLTNLIWLFLYFFIEIAFVEELSFRGFIQTRIQGLIKVKWLSIIVVGIMFSLMHIPFQVIKANIPLNEFIINDSIHLIFTCVIHIYLVYLYTRDNNIISTSVSHTLINFIPSIFI</sequence>
<dbReference type="InterPro" id="IPR003675">
    <property type="entry name" value="Rce1/LyrA-like_dom"/>
</dbReference>
<evidence type="ECO:0000256" key="1">
    <source>
        <dbReference type="SAM" id="Phobius"/>
    </source>
</evidence>
<feature type="transmembrane region" description="Helical" evidence="1">
    <location>
        <begin position="202"/>
        <end position="224"/>
    </location>
</feature>
<protein>
    <recommendedName>
        <fullName evidence="2">CAAX prenyl protease 2/Lysostaphin resistance protein A-like domain-containing protein</fullName>
    </recommendedName>
</protein>
<feature type="transmembrane region" description="Helical" evidence="1">
    <location>
        <begin position="173"/>
        <end position="190"/>
    </location>
</feature>
<keyword evidence="1" id="KW-0812">Transmembrane</keyword>
<evidence type="ECO:0000313" key="3">
    <source>
        <dbReference type="EMBL" id="GIM30363.1"/>
    </source>
</evidence>
<accession>A0A919VNA2</accession>
<feature type="transmembrane region" description="Helical" evidence="1">
    <location>
        <begin position="66"/>
        <end position="86"/>
    </location>
</feature>
<feature type="transmembrane region" description="Helical" evidence="1">
    <location>
        <begin position="107"/>
        <end position="126"/>
    </location>
</feature>
<name>A0A919VNA2_9CLOT</name>
<proteinExistence type="predicted"/>
<dbReference type="GO" id="GO:0004175">
    <property type="term" value="F:endopeptidase activity"/>
    <property type="evidence" value="ECO:0007669"/>
    <property type="project" value="UniProtKB-ARBA"/>
</dbReference>
<feature type="domain" description="CAAX prenyl protease 2/Lysostaphin resistance protein A-like" evidence="2">
    <location>
        <begin position="137"/>
        <end position="243"/>
    </location>
</feature>
<organism evidence="3 4">
    <name type="scientific">Clostridium polyendosporum</name>
    <dbReference type="NCBI Taxonomy" id="69208"/>
    <lineage>
        <taxon>Bacteria</taxon>
        <taxon>Bacillati</taxon>
        <taxon>Bacillota</taxon>
        <taxon>Clostridia</taxon>
        <taxon>Eubacteriales</taxon>
        <taxon>Clostridiaceae</taxon>
        <taxon>Clostridium</taxon>
    </lineage>
</organism>
<dbReference type="EMBL" id="BOPZ01000034">
    <property type="protein sequence ID" value="GIM30363.1"/>
    <property type="molecule type" value="Genomic_DNA"/>
</dbReference>
<dbReference type="AlphaFoldDB" id="A0A919VNA2"/>
<keyword evidence="1" id="KW-1133">Transmembrane helix</keyword>
<dbReference type="GO" id="GO:0080120">
    <property type="term" value="P:CAAX-box protein maturation"/>
    <property type="evidence" value="ECO:0007669"/>
    <property type="project" value="UniProtKB-ARBA"/>
</dbReference>
<reference evidence="3" key="1">
    <citation type="submission" date="2021-03" db="EMBL/GenBank/DDBJ databases">
        <title>Taxonomic study of Clostridium polyendosporum from meadow-gley soil under rice.</title>
        <authorList>
            <person name="Kobayashi H."/>
            <person name="Tanizawa Y."/>
            <person name="Yagura M."/>
        </authorList>
    </citation>
    <scope>NUCLEOTIDE SEQUENCE</scope>
    <source>
        <strain evidence="3">JCM 30710</strain>
    </source>
</reference>
<feature type="transmembrane region" description="Helical" evidence="1">
    <location>
        <begin position="28"/>
        <end position="46"/>
    </location>
</feature>
<evidence type="ECO:0000313" key="4">
    <source>
        <dbReference type="Proteomes" id="UP000679179"/>
    </source>
</evidence>